<dbReference type="PANTHER" id="PTHR30085:SF7">
    <property type="entry name" value="AMINO-ACID ABC TRANSPORTER-BINDING PROTEIN YHDW-RELATED"/>
    <property type="match status" value="1"/>
</dbReference>
<keyword evidence="6" id="KW-1185">Reference proteome</keyword>
<dbReference type="SUPFAM" id="SSF53850">
    <property type="entry name" value="Periplasmic binding protein-like II"/>
    <property type="match status" value="1"/>
</dbReference>
<sequence length="370" mass="39933">MNLIHKSNDDNQFDSLVLSEPPSLAEFKKGDPFMRNLVAGILGAVIAACAYPVSAGTLDDVKAKGILTCGTNPATAGFSVPDNDGKWTGFVVDYCRAVAAAILGDATKVKFIPLNAKDRFTALQSGEIDILAHNATWTSSRDTSLGIIFAGVYFYDGQGFMVRKSENIQSAKGLDGASICVSQGTTAELNLADYFRINGMTYSAVGFADEEAVIKAYEEGRCDVFSADTSSLNAARIRMAKPDENVVLPEIISKEPLGPAVRQGDDHWLNIAKWTLNVMLAAEEFGITSKNVDEMKNSDDPNIRRLLGVEGSFGKDVGLGETWSQDIIKQVGNYSDIFERSIGKESPLKIERGVNALWNAGGLQYAPPIR</sequence>
<dbReference type="InterPro" id="IPR051455">
    <property type="entry name" value="Bact_solute-bind_prot3"/>
</dbReference>
<proteinExistence type="inferred from homology"/>
<dbReference type="Gene3D" id="3.40.190.10">
    <property type="entry name" value="Periplasmic binding protein-like II"/>
    <property type="match status" value="2"/>
</dbReference>
<evidence type="ECO:0000313" key="6">
    <source>
        <dbReference type="Proteomes" id="UP000542811"/>
    </source>
</evidence>
<accession>A0ABR6GCZ2</accession>
<keyword evidence="3" id="KW-0732">Signal</keyword>
<comment type="caution">
    <text evidence="5">The sequence shown here is derived from an EMBL/GenBank/DDBJ whole genome shotgun (WGS) entry which is preliminary data.</text>
</comment>
<dbReference type="EMBL" id="JACHXX010000005">
    <property type="protein sequence ID" value="MBB3163413.1"/>
    <property type="molecule type" value="Genomic_DNA"/>
</dbReference>
<organism evidence="5 6">
    <name type="scientific">Rhizobium laguerreae</name>
    <dbReference type="NCBI Taxonomy" id="1076926"/>
    <lineage>
        <taxon>Bacteria</taxon>
        <taxon>Pseudomonadati</taxon>
        <taxon>Pseudomonadota</taxon>
        <taxon>Alphaproteobacteria</taxon>
        <taxon>Hyphomicrobiales</taxon>
        <taxon>Rhizobiaceae</taxon>
        <taxon>Rhizobium/Agrobacterium group</taxon>
        <taxon>Rhizobium</taxon>
    </lineage>
</organism>
<evidence type="ECO:0000259" key="4">
    <source>
        <dbReference type="SMART" id="SM00062"/>
    </source>
</evidence>
<evidence type="ECO:0000256" key="1">
    <source>
        <dbReference type="ARBA" id="ARBA00010333"/>
    </source>
</evidence>
<feature type="domain" description="Solute-binding protein family 3/N-terminal" evidence="4">
    <location>
        <begin position="66"/>
        <end position="295"/>
    </location>
</feature>
<keyword evidence="2" id="KW-0813">Transport</keyword>
<dbReference type="Proteomes" id="UP000542811">
    <property type="component" value="Unassembled WGS sequence"/>
</dbReference>
<comment type="similarity">
    <text evidence="1">Belongs to the bacterial solute-binding protein 3 family.</text>
</comment>
<dbReference type="Pfam" id="PF00497">
    <property type="entry name" value="SBP_bac_3"/>
    <property type="match status" value="1"/>
</dbReference>
<protein>
    <submittedName>
        <fullName evidence="5">General L-amino acid transport system substrate-binding protein</fullName>
    </submittedName>
</protein>
<reference evidence="5 6" key="1">
    <citation type="submission" date="2020-08" db="EMBL/GenBank/DDBJ databases">
        <title>Genomic Encyclopedia of Type Strains, Phase III (KMG-III): the genomes of soil and plant-associated and newly described type strains.</title>
        <authorList>
            <person name="Whitman W."/>
        </authorList>
    </citation>
    <scope>NUCLEOTIDE SEQUENCE [LARGE SCALE GENOMIC DNA]</scope>
    <source>
        <strain evidence="5 6">CECT 8280</strain>
    </source>
</reference>
<dbReference type="SMART" id="SM00062">
    <property type="entry name" value="PBPb"/>
    <property type="match status" value="1"/>
</dbReference>
<gene>
    <name evidence="5" type="ORF">FHS25_003893</name>
</gene>
<evidence type="ECO:0000313" key="5">
    <source>
        <dbReference type="EMBL" id="MBB3163413.1"/>
    </source>
</evidence>
<name>A0ABR6GCZ2_9HYPH</name>
<evidence type="ECO:0000256" key="3">
    <source>
        <dbReference type="ARBA" id="ARBA00022729"/>
    </source>
</evidence>
<evidence type="ECO:0000256" key="2">
    <source>
        <dbReference type="ARBA" id="ARBA00022448"/>
    </source>
</evidence>
<dbReference type="PANTHER" id="PTHR30085">
    <property type="entry name" value="AMINO ACID ABC TRANSPORTER PERMEASE"/>
    <property type="match status" value="1"/>
</dbReference>
<dbReference type="InterPro" id="IPR001638">
    <property type="entry name" value="Solute-binding_3/MltF_N"/>
</dbReference>
<dbReference type="CDD" id="cd13692">
    <property type="entry name" value="PBP2_BztA"/>
    <property type="match status" value="1"/>
</dbReference>